<dbReference type="Proteomes" id="UP000265520">
    <property type="component" value="Unassembled WGS sequence"/>
</dbReference>
<comment type="caution">
    <text evidence="1">The sequence shown here is derived from an EMBL/GenBank/DDBJ whole genome shotgun (WGS) entry which is preliminary data.</text>
</comment>
<organism evidence="1 2">
    <name type="scientific">Trifolium medium</name>
    <dbReference type="NCBI Taxonomy" id="97028"/>
    <lineage>
        <taxon>Eukaryota</taxon>
        <taxon>Viridiplantae</taxon>
        <taxon>Streptophyta</taxon>
        <taxon>Embryophyta</taxon>
        <taxon>Tracheophyta</taxon>
        <taxon>Spermatophyta</taxon>
        <taxon>Magnoliopsida</taxon>
        <taxon>eudicotyledons</taxon>
        <taxon>Gunneridae</taxon>
        <taxon>Pentapetalae</taxon>
        <taxon>rosids</taxon>
        <taxon>fabids</taxon>
        <taxon>Fabales</taxon>
        <taxon>Fabaceae</taxon>
        <taxon>Papilionoideae</taxon>
        <taxon>50 kb inversion clade</taxon>
        <taxon>NPAAA clade</taxon>
        <taxon>Hologalegina</taxon>
        <taxon>IRL clade</taxon>
        <taxon>Trifolieae</taxon>
        <taxon>Trifolium</taxon>
    </lineage>
</organism>
<dbReference type="EMBL" id="LXQA010343836">
    <property type="protein sequence ID" value="MCI45408.1"/>
    <property type="molecule type" value="Genomic_DNA"/>
</dbReference>
<protein>
    <submittedName>
        <fullName evidence="1">Uncharacterized protein</fullName>
    </submittedName>
</protein>
<proteinExistence type="predicted"/>
<feature type="non-terminal residue" evidence="1">
    <location>
        <position position="1"/>
    </location>
</feature>
<name>A0A392S988_9FABA</name>
<accession>A0A392S988</accession>
<evidence type="ECO:0000313" key="2">
    <source>
        <dbReference type="Proteomes" id="UP000265520"/>
    </source>
</evidence>
<evidence type="ECO:0000313" key="1">
    <source>
        <dbReference type="EMBL" id="MCI45408.1"/>
    </source>
</evidence>
<sequence length="12" mass="1541">QQTLHQYQHKET</sequence>
<keyword evidence="2" id="KW-1185">Reference proteome</keyword>
<reference evidence="1 2" key="1">
    <citation type="journal article" date="2018" name="Front. Plant Sci.">
        <title>Red Clover (Trifolium pratense) and Zigzag Clover (T. medium) - A Picture of Genomic Similarities and Differences.</title>
        <authorList>
            <person name="Dluhosova J."/>
            <person name="Istvanek J."/>
            <person name="Nedelnik J."/>
            <person name="Repkova J."/>
        </authorList>
    </citation>
    <scope>NUCLEOTIDE SEQUENCE [LARGE SCALE GENOMIC DNA]</scope>
    <source>
        <strain evidence="2">cv. 10/8</strain>
        <tissue evidence="1">Leaf</tissue>
    </source>
</reference>